<dbReference type="EMBL" id="KV878127">
    <property type="protein sequence ID" value="OJI99856.1"/>
    <property type="molecule type" value="Genomic_DNA"/>
</dbReference>
<evidence type="ECO:0000256" key="1">
    <source>
        <dbReference type="SAM" id="MobiDB-lite"/>
    </source>
</evidence>
<feature type="region of interest" description="Disordered" evidence="1">
    <location>
        <begin position="409"/>
        <end position="449"/>
    </location>
</feature>
<evidence type="ECO:0000313" key="2">
    <source>
        <dbReference type="EMBL" id="OJI99856.1"/>
    </source>
</evidence>
<feature type="compositionally biased region" description="Basic residues" evidence="1">
    <location>
        <begin position="7"/>
        <end position="20"/>
    </location>
</feature>
<sequence>MNWTGGRLRRHSQINSKTRKQTFGSTSAASKGHGPRQITLLNSFAKRQDVEKLKRSTENSENRTEERLPQTSSNTSTNANSKPPNRLERIKRQLLETADWAAVGVARPIQVVFMPEEEPERFGKRRRLTRDDHERLNKSTTMPGRPLRRVDEANALSDGSDDIMLGAGSYPMSLPSLTEANTTSYYPPIDARRGSSQPMLLEDEPLDVDNGVGMQSSLPSTNGVARGARNESSLFRSSSGLQRHGDRVMMTNHVRMNGEPHLSVSQWLEQGYTMEASQSNRGSSIVPEPASTVRRRFTIDDQIRDAQALVDRQGRLPASSPSRFAQPLGQGQIALERPVRMFPRGPPMGIPATIFQRAPQTNGDLDDLTQLSAPGQTFQQISQFPPSSPSPRPMSSQQPGAVVRALMSRQGRPERPVLGNANVSLNGGMDGNMNGEASSGEQSDGDTANDECTFNVVRAGVCTPLVM</sequence>
<dbReference type="RefSeq" id="XP_040665619.1">
    <property type="nucleotide sequence ID" value="XM_040814694.1"/>
</dbReference>
<feature type="compositionally biased region" description="Low complexity" evidence="1">
    <location>
        <begin position="71"/>
        <end position="81"/>
    </location>
</feature>
<dbReference type="Proteomes" id="UP000184073">
    <property type="component" value="Unassembled WGS sequence"/>
</dbReference>
<organism evidence="2 3">
    <name type="scientific">Aspergillus versicolor CBS 583.65</name>
    <dbReference type="NCBI Taxonomy" id="1036611"/>
    <lineage>
        <taxon>Eukaryota</taxon>
        <taxon>Fungi</taxon>
        <taxon>Dikarya</taxon>
        <taxon>Ascomycota</taxon>
        <taxon>Pezizomycotina</taxon>
        <taxon>Eurotiomycetes</taxon>
        <taxon>Eurotiomycetidae</taxon>
        <taxon>Eurotiales</taxon>
        <taxon>Aspergillaceae</taxon>
        <taxon>Aspergillus</taxon>
        <taxon>Aspergillus subgen. Nidulantes</taxon>
    </lineage>
</organism>
<gene>
    <name evidence="2" type="ORF">ASPVEDRAFT_527630</name>
</gene>
<feature type="region of interest" description="Disordered" evidence="1">
    <location>
        <begin position="1"/>
        <end position="86"/>
    </location>
</feature>
<dbReference type="GeneID" id="63730205"/>
<dbReference type="OrthoDB" id="5426563at2759"/>
<proteinExistence type="predicted"/>
<feature type="compositionally biased region" description="Basic and acidic residues" evidence="1">
    <location>
        <begin position="46"/>
        <end position="68"/>
    </location>
</feature>
<dbReference type="VEuPathDB" id="FungiDB:ASPVEDRAFT_527630"/>
<protein>
    <submittedName>
        <fullName evidence="2">Uncharacterized protein</fullName>
    </submittedName>
</protein>
<keyword evidence="3" id="KW-1185">Reference proteome</keyword>
<dbReference type="AlphaFoldDB" id="A0A1L9PEA3"/>
<evidence type="ECO:0000313" key="3">
    <source>
        <dbReference type="Proteomes" id="UP000184073"/>
    </source>
</evidence>
<accession>A0A1L9PEA3</accession>
<name>A0A1L9PEA3_ASPVE</name>
<reference evidence="3" key="1">
    <citation type="journal article" date="2017" name="Genome Biol.">
        <title>Comparative genomics reveals high biological diversity and specific adaptations in the industrially and medically important fungal genus Aspergillus.</title>
        <authorList>
            <person name="de Vries R.P."/>
            <person name="Riley R."/>
            <person name="Wiebenga A."/>
            <person name="Aguilar-Osorio G."/>
            <person name="Amillis S."/>
            <person name="Uchima C.A."/>
            <person name="Anderluh G."/>
            <person name="Asadollahi M."/>
            <person name="Askin M."/>
            <person name="Barry K."/>
            <person name="Battaglia E."/>
            <person name="Bayram O."/>
            <person name="Benocci T."/>
            <person name="Braus-Stromeyer S.A."/>
            <person name="Caldana C."/>
            <person name="Canovas D."/>
            <person name="Cerqueira G.C."/>
            <person name="Chen F."/>
            <person name="Chen W."/>
            <person name="Choi C."/>
            <person name="Clum A."/>
            <person name="Dos Santos R.A."/>
            <person name="Damasio A.R."/>
            <person name="Diallinas G."/>
            <person name="Emri T."/>
            <person name="Fekete E."/>
            <person name="Flipphi M."/>
            <person name="Freyberg S."/>
            <person name="Gallo A."/>
            <person name="Gournas C."/>
            <person name="Habgood R."/>
            <person name="Hainaut M."/>
            <person name="Harispe M.L."/>
            <person name="Henrissat B."/>
            <person name="Hilden K.S."/>
            <person name="Hope R."/>
            <person name="Hossain A."/>
            <person name="Karabika E."/>
            <person name="Karaffa L."/>
            <person name="Karanyi Z."/>
            <person name="Krasevec N."/>
            <person name="Kuo A."/>
            <person name="Kusch H."/>
            <person name="LaButti K."/>
            <person name="Lagendijk E.L."/>
            <person name="Lapidus A."/>
            <person name="Levasseur A."/>
            <person name="Lindquist E."/>
            <person name="Lipzen A."/>
            <person name="Logrieco A.F."/>
            <person name="MacCabe A."/>
            <person name="Maekelae M.R."/>
            <person name="Malavazi I."/>
            <person name="Melin P."/>
            <person name="Meyer V."/>
            <person name="Mielnichuk N."/>
            <person name="Miskei M."/>
            <person name="Molnar A.P."/>
            <person name="Mule G."/>
            <person name="Ngan C.Y."/>
            <person name="Orejas M."/>
            <person name="Orosz E."/>
            <person name="Ouedraogo J.P."/>
            <person name="Overkamp K.M."/>
            <person name="Park H.-S."/>
            <person name="Perrone G."/>
            <person name="Piumi F."/>
            <person name="Punt P.J."/>
            <person name="Ram A.F."/>
            <person name="Ramon A."/>
            <person name="Rauscher S."/>
            <person name="Record E."/>
            <person name="Riano-Pachon D.M."/>
            <person name="Robert V."/>
            <person name="Roehrig J."/>
            <person name="Ruller R."/>
            <person name="Salamov A."/>
            <person name="Salih N.S."/>
            <person name="Samson R.A."/>
            <person name="Sandor E."/>
            <person name="Sanguinetti M."/>
            <person name="Schuetze T."/>
            <person name="Sepcic K."/>
            <person name="Shelest E."/>
            <person name="Sherlock G."/>
            <person name="Sophianopoulou V."/>
            <person name="Squina F.M."/>
            <person name="Sun H."/>
            <person name="Susca A."/>
            <person name="Todd R.B."/>
            <person name="Tsang A."/>
            <person name="Unkles S.E."/>
            <person name="van de Wiele N."/>
            <person name="van Rossen-Uffink D."/>
            <person name="Oliveira J.V."/>
            <person name="Vesth T.C."/>
            <person name="Visser J."/>
            <person name="Yu J.-H."/>
            <person name="Zhou M."/>
            <person name="Andersen M.R."/>
            <person name="Archer D.B."/>
            <person name="Baker S.E."/>
            <person name="Benoit I."/>
            <person name="Brakhage A.A."/>
            <person name="Braus G.H."/>
            <person name="Fischer R."/>
            <person name="Frisvad J.C."/>
            <person name="Goldman G.H."/>
            <person name="Houbraken J."/>
            <person name="Oakley B."/>
            <person name="Pocsi I."/>
            <person name="Scazzocchio C."/>
            <person name="Seiboth B."/>
            <person name="vanKuyk P.A."/>
            <person name="Wortman J."/>
            <person name="Dyer P.S."/>
            <person name="Grigoriev I.V."/>
        </authorList>
    </citation>
    <scope>NUCLEOTIDE SEQUENCE [LARGE SCALE GENOMIC DNA]</scope>
    <source>
        <strain evidence="3">CBS 583.65</strain>
    </source>
</reference>